<dbReference type="Pfam" id="PF00153">
    <property type="entry name" value="Mito_carr"/>
    <property type="match status" value="2"/>
</dbReference>
<evidence type="ECO:0000256" key="11">
    <source>
        <dbReference type="RuleBase" id="RU000488"/>
    </source>
</evidence>
<keyword evidence="7" id="KW-1133">Transmembrane helix</keyword>
<dbReference type="Proteomes" id="UP000053660">
    <property type="component" value="Unassembled WGS sequence"/>
</dbReference>
<evidence type="ECO:0008006" key="14">
    <source>
        <dbReference type="Google" id="ProtNLM"/>
    </source>
</evidence>
<dbReference type="GO" id="GO:0005743">
    <property type="term" value="C:mitochondrial inner membrane"/>
    <property type="evidence" value="ECO:0007669"/>
    <property type="project" value="UniProtKB-SubCell"/>
</dbReference>
<dbReference type="SUPFAM" id="SSF103506">
    <property type="entry name" value="Mitochondrial carrier"/>
    <property type="match status" value="1"/>
</dbReference>
<evidence type="ECO:0000256" key="6">
    <source>
        <dbReference type="ARBA" id="ARBA00022792"/>
    </source>
</evidence>
<comment type="subcellular location">
    <subcellularLocation>
        <location evidence="1">Mitochondrion inner membrane</location>
        <topology evidence="1">Multi-pass membrane protein</topology>
    </subcellularLocation>
</comment>
<keyword evidence="13" id="KW-1185">Reference proteome</keyword>
<evidence type="ECO:0000256" key="1">
    <source>
        <dbReference type="ARBA" id="ARBA00004448"/>
    </source>
</evidence>
<evidence type="ECO:0000313" key="12">
    <source>
        <dbReference type="EMBL" id="KHJ99037.1"/>
    </source>
</evidence>
<dbReference type="EMBL" id="KN549250">
    <property type="protein sequence ID" value="KHJ99037.1"/>
    <property type="molecule type" value="Genomic_DNA"/>
</dbReference>
<dbReference type="PANTHER" id="PTHR46131">
    <property type="entry name" value="SD08549P"/>
    <property type="match status" value="1"/>
</dbReference>
<evidence type="ECO:0000256" key="2">
    <source>
        <dbReference type="ARBA" id="ARBA00006375"/>
    </source>
</evidence>
<gene>
    <name evidence="12" type="ORF">OESDEN_00967</name>
</gene>
<sequence length="299" mass="33911">MCFSAIKAYIVFLERHHIDFFCGWGAGCIETCILYPSSKVIFRQQLHGFSAKVAVSQVRSEGIRKLYRGLLPPLIMRTSSRAIMFGLYDKFQATLHCPHSPPNTSFTLCHAQAAFLAGICEASLCPLERVQVLLQTSAFHDRFKNTGETLLALRAYGYREYYRGISAILVRNSLSNALFFTLREPFKKAVLDAKPLSNQTATHVLADFASGAVLGASISTIFFPVGVAYENPFRVFWEVWRERERSIRGLYLGVHLNFTRSMLAWGIINTTYELLRRTFKPEDRHTCDGCVYVVDLAFH</sequence>
<evidence type="ECO:0000256" key="7">
    <source>
        <dbReference type="ARBA" id="ARBA00022989"/>
    </source>
</evidence>
<protein>
    <recommendedName>
        <fullName evidence="14">Carrier protein</fullName>
    </recommendedName>
</protein>
<dbReference type="InterPro" id="IPR023395">
    <property type="entry name" value="MCP_dom_sf"/>
</dbReference>
<keyword evidence="8" id="KW-0496">Mitochondrion</keyword>
<dbReference type="InterPro" id="IPR018108">
    <property type="entry name" value="MCP_transmembrane"/>
</dbReference>
<evidence type="ECO:0000256" key="4">
    <source>
        <dbReference type="ARBA" id="ARBA00022692"/>
    </source>
</evidence>
<keyword evidence="9 10" id="KW-0472">Membrane</keyword>
<comment type="similarity">
    <text evidence="2 11">Belongs to the mitochondrial carrier (TC 2.A.29) family.</text>
</comment>
<dbReference type="PANTHER" id="PTHR46131:SF1">
    <property type="entry name" value="SD08549P"/>
    <property type="match status" value="1"/>
</dbReference>
<keyword evidence="3 11" id="KW-0813">Transport</keyword>
<evidence type="ECO:0000256" key="5">
    <source>
        <dbReference type="ARBA" id="ARBA00022737"/>
    </source>
</evidence>
<evidence type="ECO:0000256" key="8">
    <source>
        <dbReference type="ARBA" id="ARBA00023128"/>
    </source>
</evidence>
<dbReference type="AlphaFoldDB" id="A0A0B1TT68"/>
<proteinExistence type="inferred from homology"/>
<dbReference type="GO" id="GO:0051724">
    <property type="term" value="F:NAD transmembrane transporter activity"/>
    <property type="evidence" value="ECO:0007669"/>
    <property type="project" value="TreeGrafter"/>
</dbReference>
<evidence type="ECO:0000256" key="9">
    <source>
        <dbReference type="ARBA" id="ARBA00023136"/>
    </source>
</evidence>
<evidence type="ECO:0000313" key="13">
    <source>
        <dbReference type="Proteomes" id="UP000053660"/>
    </source>
</evidence>
<dbReference type="Gene3D" id="1.50.40.10">
    <property type="entry name" value="Mitochondrial carrier domain"/>
    <property type="match status" value="1"/>
</dbReference>
<dbReference type="OrthoDB" id="2139348at2759"/>
<reference evidence="12 13" key="1">
    <citation type="submission" date="2014-03" db="EMBL/GenBank/DDBJ databases">
        <title>Draft genome of the hookworm Oesophagostomum dentatum.</title>
        <authorList>
            <person name="Mitreva M."/>
        </authorList>
    </citation>
    <scope>NUCLEOTIDE SEQUENCE [LARGE SCALE GENOMIC DNA]</scope>
    <source>
        <strain evidence="12 13">OD-Hann</strain>
    </source>
</reference>
<dbReference type="InterPro" id="IPR052465">
    <property type="entry name" value="Mito_NAD+_Carrier"/>
</dbReference>
<feature type="repeat" description="Solcar" evidence="10">
    <location>
        <begin position="14"/>
        <end position="94"/>
    </location>
</feature>
<dbReference type="PROSITE" id="PS50920">
    <property type="entry name" value="SOLCAR"/>
    <property type="match status" value="2"/>
</dbReference>
<feature type="repeat" description="Solcar" evidence="10">
    <location>
        <begin position="105"/>
        <end position="189"/>
    </location>
</feature>
<accession>A0A0B1TT68</accession>
<evidence type="ECO:0000256" key="10">
    <source>
        <dbReference type="PROSITE-ProRule" id="PRU00282"/>
    </source>
</evidence>
<organism evidence="12 13">
    <name type="scientific">Oesophagostomum dentatum</name>
    <name type="common">Nodular worm</name>
    <dbReference type="NCBI Taxonomy" id="61180"/>
    <lineage>
        <taxon>Eukaryota</taxon>
        <taxon>Metazoa</taxon>
        <taxon>Ecdysozoa</taxon>
        <taxon>Nematoda</taxon>
        <taxon>Chromadorea</taxon>
        <taxon>Rhabditida</taxon>
        <taxon>Rhabditina</taxon>
        <taxon>Rhabditomorpha</taxon>
        <taxon>Strongyloidea</taxon>
        <taxon>Strongylidae</taxon>
        <taxon>Oesophagostomum</taxon>
    </lineage>
</organism>
<evidence type="ECO:0000256" key="3">
    <source>
        <dbReference type="ARBA" id="ARBA00022448"/>
    </source>
</evidence>
<keyword evidence="5" id="KW-0677">Repeat</keyword>
<name>A0A0B1TT68_OESDE</name>
<keyword evidence="6" id="KW-0999">Mitochondrion inner membrane</keyword>
<keyword evidence="4 10" id="KW-0812">Transmembrane</keyword>